<evidence type="ECO:0000313" key="8">
    <source>
        <dbReference type="EMBL" id="CAE4634357.1"/>
    </source>
</evidence>
<evidence type="ECO:0000256" key="1">
    <source>
        <dbReference type="ARBA" id="ARBA00004141"/>
    </source>
</evidence>
<gene>
    <name evidence="8" type="ORF">DBRI00130_LOCUS29188</name>
    <name evidence="7" type="ORF">DBRI1063_LOCUS18048</name>
</gene>
<evidence type="ECO:0000256" key="2">
    <source>
        <dbReference type="ARBA" id="ARBA00022692"/>
    </source>
</evidence>
<keyword evidence="4 6" id="KW-0472">Membrane</keyword>
<keyword evidence="2 6" id="KW-0812">Transmembrane</keyword>
<evidence type="ECO:0000256" key="6">
    <source>
        <dbReference type="SAM" id="Phobius"/>
    </source>
</evidence>
<comment type="subcellular location">
    <subcellularLocation>
        <location evidence="1">Membrane</location>
        <topology evidence="1">Multi-pass membrane protein</topology>
    </subcellularLocation>
</comment>
<feature type="transmembrane region" description="Helical" evidence="6">
    <location>
        <begin position="409"/>
        <end position="427"/>
    </location>
</feature>
<dbReference type="PANTHER" id="PTHR30238">
    <property type="entry name" value="MEMBRANE BOUND PREDICTED REDOX MODULATOR"/>
    <property type="match status" value="1"/>
</dbReference>
<keyword evidence="3 6" id="KW-1133">Transmembrane helix</keyword>
<evidence type="ECO:0000256" key="3">
    <source>
        <dbReference type="ARBA" id="ARBA00022989"/>
    </source>
</evidence>
<sequence>MLIKGLSSTNQNTSHKRRKRQTILTMNRNHSMIMTKMAMMAFLATFSITTKTSILTTDAFQTSSPSSSMPRLNAFYPQKQSLEWNRMMMYRQKIVTTNNVRTSGISQSAIYATNEDKESKVSPMSATLSKDGESTKNELESTLPTVIFEEELPTDVYERAITRTLAWLSATAIFGLGIWYLVGSKTAEEFFAGYLVEQSLSVDNLFVFLLLFDYFKVPLGAQDRVLNWGIYGAIVMRATMIGLGAAALHQYRAILLVFAGILVYSSAKVLIPGADGDDEEEDMSENAIVKFSRNLIDSVDEFDGDRFFTMGVDGLKKATPLFICMIAVEISDVVFAVDSIPAVFGVTENPLVVFSSNIFAIMGLRSLYTILSKAASDLEYLEPAVAVVLGFIGSKMIAEYFGYDIRTDVSLFVVATLLSGGIGLSILSKNNEEEMEEANGASSSTTE</sequence>
<dbReference type="GO" id="GO:0016020">
    <property type="term" value="C:membrane"/>
    <property type="evidence" value="ECO:0007669"/>
    <property type="project" value="UniProtKB-SubCell"/>
</dbReference>
<dbReference type="InterPro" id="IPR005496">
    <property type="entry name" value="Integral_membrane_TerC"/>
</dbReference>
<reference evidence="8" key="1">
    <citation type="submission" date="2021-01" db="EMBL/GenBank/DDBJ databases">
        <authorList>
            <person name="Corre E."/>
            <person name="Pelletier E."/>
            <person name="Niang G."/>
            <person name="Scheremetjew M."/>
            <person name="Finn R."/>
            <person name="Kale V."/>
            <person name="Holt S."/>
            <person name="Cochrane G."/>
            <person name="Meng A."/>
            <person name="Brown T."/>
            <person name="Cohen L."/>
        </authorList>
    </citation>
    <scope>NUCLEOTIDE SEQUENCE</scope>
    <source>
        <strain evidence="8">GSO104</strain>
        <strain evidence="7">Pop2</strain>
    </source>
</reference>
<organism evidence="8">
    <name type="scientific">Ditylum brightwellii</name>
    <dbReference type="NCBI Taxonomy" id="49249"/>
    <lineage>
        <taxon>Eukaryota</taxon>
        <taxon>Sar</taxon>
        <taxon>Stramenopiles</taxon>
        <taxon>Ochrophyta</taxon>
        <taxon>Bacillariophyta</taxon>
        <taxon>Mediophyceae</taxon>
        <taxon>Lithodesmiophycidae</taxon>
        <taxon>Lithodesmiales</taxon>
        <taxon>Lithodesmiaceae</taxon>
        <taxon>Ditylum</taxon>
    </lineage>
</organism>
<dbReference type="Pfam" id="PF03741">
    <property type="entry name" value="TerC"/>
    <property type="match status" value="1"/>
</dbReference>
<proteinExistence type="predicted"/>
<feature type="region of interest" description="Disordered" evidence="5">
    <location>
        <begin position="1"/>
        <end position="20"/>
    </location>
</feature>
<feature type="compositionally biased region" description="Polar residues" evidence="5">
    <location>
        <begin position="1"/>
        <end position="13"/>
    </location>
</feature>
<evidence type="ECO:0000256" key="5">
    <source>
        <dbReference type="SAM" id="MobiDB-lite"/>
    </source>
</evidence>
<evidence type="ECO:0000313" key="7">
    <source>
        <dbReference type="EMBL" id="CAD9343846.1"/>
    </source>
</evidence>
<dbReference type="AlphaFoldDB" id="A0A6U3SC43"/>
<feature type="transmembrane region" description="Helical" evidence="6">
    <location>
        <begin position="383"/>
        <end position="403"/>
    </location>
</feature>
<dbReference type="NCBIfam" id="TIGR03718">
    <property type="entry name" value="R_switched_Alx"/>
    <property type="match status" value="1"/>
</dbReference>
<dbReference type="PANTHER" id="PTHR30238:SF0">
    <property type="entry name" value="THYLAKOID MEMBRANE PROTEIN TERC, CHLOROPLASTIC"/>
    <property type="match status" value="1"/>
</dbReference>
<dbReference type="EMBL" id="HBGN01027924">
    <property type="protein sequence ID" value="CAD9343846.1"/>
    <property type="molecule type" value="Transcribed_RNA"/>
</dbReference>
<feature type="transmembrane region" description="Helical" evidence="6">
    <location>
        <begin position="194"/>
        <end position="216"/>
    </location>
</feature>
<feature type="transmembrane region" description="Helical" evidence="6">
    <location>
        <begin position="164"/>
        <end position="182"/>
    </location>
</feature>
<feature type="transmembrane region" description="Helical" evidence="6">
    <location>
        <begin position="255"/>
        <end position="274"/>
    </location>
</feature>
<evidence type="ECO:0000256" key="4">
    <source>
        <dbReference type="ARBA" id="ARBA00023136"/>
    </source>
</evidence>
<dbReference type="InterPro" id="IPR022369">
    <property type="entry name" value="Integral_membrane_TerC_rswitch"/>
</dbReference>
<accession>A0A6U3SC43</accession>
<protein>
    <submittedName>
        <fullName evidence="8">Uncharacterized protein</fullName>
    </submittedName>
</protein>
<dbReference type="EMBL" id="HBNS01037368">
    <property type="protein sequence ID" value="CAE4634357.1"/>
    <property type="molecule type" value="Transcribed_RNA"/>
</dbReference>
<feature type="transmembrane region" description="Helical" evidence="6">
    <location>
        <begin position="228"/>
        <end position="248"/>
    </location>
</feature>
<name>A0A6U3SC43_9STRA</name>
<feature type="transmembrane region" description="Helical" evidence="6">
    <location>
        <begin position="351"/>
        <end position="371"/>
    </location>
</feature>